<reference evidence="1" key="1">
    <citation type="journal article" date="2020" name="New Phytol.">
        <title>Comparative genomics reveals dynamic genome evolution in host specialist ectomycorrhizal fungi.</title>
        <authorList>
            <person name="Lofgren L.A."/>
            <person name="Nguyen N.H."/>
            <person name="Vilgalys R."/>
            <person name="Ruytinx J."/>
            <person name="Liao H.L."/>
            <person name="Branco S."/>
            <person name="Kuo A."/>
            <person name="LaButti K."/>
            <person name="Lipzen A."/>
            <person name="Andreopoulos W."/>
            <person name="Pangilinan J."/>
            <person name="Riley R."/>
            <person name="Hundley H."/>
            <person name="Na H."/>
            <person name="Barry K."/>
            <person name="Grigoriev I.V."/>
            <person name="Stajich J.E."/>
            <person name="Kennedy P.G."/>
        </authorList>
    </citation>
    <scope>NUCLEOTIDE SEQUENCE</scope>
    <source>
        <strain evidence="1">FC203</strain>
    </source>
</reference>
<evidence type="ECO:0000313" key="1">
    <source>
        <dbReference type="EMBL" id="KAG1901228.1"/>
    </source>
</evidence>
<dbReference type="RefSeq" id="XP_041226803.1">
    <property type="nucleotide sequence ID" value="XM_041376923.1"/>
</dbReference>
<gene>
    <name evidence="1" type="ORF">F5891DRAFT_979759</name>
</gene>
<comment type="caution">
    <text evidence="1">The sequence shown here is derived from an EMBL/GenBank/DDBJ whole genome shotgun (WGS) entry which is preliminary data.</text>
</comment>
<keyword evidence="2" id="KW-1185">Reference proteome</keyword>
<protein>
    <submittedName>
        <fullName evidence="1">Uncharacterized protein</fullName>
    </submittedName>
</protein>
<proteinExistence type="predicted"/>
<dbReference type="GeneID" id="64671221"/>
<dbReference type="AlphaFoldDB" id="A0AAD4HLP9"/>
<dbReference type="Proteomes" id="UP001195769">
    <property type="component" value="Unassembled WGS sequence"/>
</dbReference>
<accession>A0AAD4HLP9</accession>
<dbReference type="EMBL" id="JABBWK010000023">
    <property type="protein sequence ID" value="KAG1901228.1"/>
    <property type="molecule type" value="Genomic_DNA"/>
</dbReference>
<organism evidence="1 2">
    <name type="scientific">Suillus fuscotomentosus</name>
    <dbReference type="NCBI Taxonomy" id="1912939"/>
    <lineage>
        <taxon>Eukaryota</taxon>
        <taxon>Fungi</taxon>
        <taxon>Dikarya</taxon>
        <taxon>Basidiomycota</taxon>
        <taxon>Agaricomycotina</taxon>
        <taxon>Agaricomycetes</taxon>
        <taxon>Agaricomycetidae</taxon>
        <taxon>Boletales</taxon>
        <taxon>Suillineae</taxon>
        <taxon>Suillaceae</taxon>
        <taxon>Suillus</taxon>
    </lineage>
</organism>
<sequence>MSLQFRVGHIYSPPTVGKDATIFDWFSCSQHIVETLKGAFLKVAHVLPSQVNLLTMDTEDAYESVYMDICQQADLTPFTIPYGWKQLWVYMDNDLITRPVIQKDIEPGRNIVLTDHCAPLSGSQFSDAPSWVDTGFDEAFLDDNFLSAIGSFKPDGEWTGTETLVFGIGFQMSATGDYILPSTSAAANMELHPLVPVTVSTGSKHNTMPPELTTFLPILITGIALANSPLPKSHYVICDPALFTRGIEYTNETLEITFPVAAACIRDATILARQCLTTHGIQENSFCIACKDFIIEMMTVTKHAGQPVEQGFKCRDTNKVKPLDMKYYRWMPILVILALCILQPLRVQHRLLLDLFPTQYGRLPEHLIASACRMYTIFFKCRLPGYPPSAQISTDDFEKEADHQLQLLRFICQHTNEEAHRLNTWINTRDGPGGWLQDLPSFLLTLPPPSSLCA</sequence>
<name>A0AAD4HLP9_9AGAM</name>
<evidence type="ECO:0000313" key="2">
    <source>
        <dbReference type="Proteomes" id="UP001195769"/>
    </source>
</evidence>